<dbReference type="InterPro" id="IPR004860">
    <property type="entry name" value="LAGLIDADG_dom"/>
</dbReference>
<feature type="transmembrane region" description="Helical" evidence="2">
    <location>
        <begin position="45"/>
        <end position="65"/>
    </location>
</feature>
<evidence type="ECO:0000256" key="1">
    <source>
        <dbReference type="ARBA" id="ARBA00002670"/>
    </source>
</evidence>
<feature type="domain" description="Homing endonuclease LAGLIDADG" evidence="3">
    <location>
        <begin position="228"/>
        <end position="317"/>
    </location>
</feature>
<dbReference type="Gene3D" id="3.10.28.10">
    <property type="entry name" value="Homing endonucleases"/>
    <property type="match status" value="2"/>
</dbReference>
<protein>
    <recommendedName>
        <fullName evidence="3">Homing endonuclease LAGLIDADG domain-containing protein</fullName>
    </recommendedName>
</protein>
<proteinExistence type="predicted"/>
<accession>A0AB39A6Z1</accession>
<dbReference type="Pfam" id="PF00961">
    <property type="entry name" value="LAGLIDADG_1"/>
    <property type="match status" value="2"/>
</dbReference>
<dbReference type="AlphaFoldDB" id="A0AB39A6Z1"/>
<name>A0AB39A6Z1_9BASI</name>
<comment type="function">
    <text evidence="1">Mitochondrial DNA endonuclease involved in intron homing.</text>
</comment>
<feature type="non-terminal residue" evidence="4">
    <location>
        <position position="1"/>
    </location>
</feature>
<geneLocation type="mitochondrion" evidence="4"/>
<organism evidence="4">
    <name type="scientific">Parajaminaea phylloscopi</name>
    <dbReference type="NCBI Taxonomy" id="1463510"/>
    <lineage>
        <taxon>Eukaryota</taxon>
        <taxon>Fungi</taxon>
        <taxon>Dikarya</taxon>
        <taxon>Basidiomycota</taxon>
        <taxon>Ustilaginomycotina</taxon>
        <taxon>Exobasidiomycetes</taxon>
        <taxon>Microstromatales</taxon>
        <taxon>Microstromatales incertae sedis</taxon>
        <taxon>Parajaminaea</taxon>
    </lineage>
</organism>
<keyword evidence="2" id="KW-0812">Transmembrane</keyword>
<sequence>QDGLINYFVLYPAYIISKHVLSDNKKYFCKTNYMQERKQNNNTTIIYWNKLILGISVIVIMYYYFSNRQVTNVLNISQNNNILGQIMIYSISILVGTSETVRVFSNYLTSSQKQDLKTRQWIAGLVDGDGTISISKKGYCTIEVVIEVRDIACLMKLKNRYGGSVKLITKGTAYRFRIHHKQGILQFIQDINGMFHNPVRLEQFKKLCILYNISFMPTTPLHFDSAYLSGLFDSDGSIYINITSNQVFITISQKRRYLIDLICNIYGGKVYSASTKNSAFKWTVYKKSEVIYLVENYFHWNSCTSAKNKRFKIVKEFYNLSSQGLLHPKNEYEQKVLEKYIKDWKNYGTVDNLSKKQSTFYLIMPLFFII</sequence>
<dbReference type="GO" id="GO:0004519">
    <property type="term" value="F:endonuclease activity"/>
    <property type="evidence" value="ECO:0007669"/>
    <property type="project" value="InterPro"/>
</dbReference>
<dbReference type="EMBL" id="PP995849">
    <property type="protein sequence ID" value="XDF86551.1"/>
    <property type="molecule type" value="Genomic_DNA"/>
</dbReference>
<keyword evidence="2" id="KW-1133">Transmembrane helix</keyword>
<keyword evidence="4" id="KW-0496">Mitochondrion</keyword>
<dbReference type="InterPro" id="IPR027434">
    <property type="entry name" value="Homing_endonucl"/>
</dbReference>
<feature type="domain" description="Homing endonuclease LAGLIDADG" evidence="3">
    <location>
        <begin position="122"/>
        <end position="192"/>
    </location>
</feature>
<gene>
    <name evidence="4" type="primary">orf370</name>
</gene>
<dbReference type="PANTHER" id="PTHR37520">
    <property type="entry name" value="INTRON-ENCODED DNA ENDONUCLEASE AI2A-RELATED"/>
    <property type="match status" value="1"/>
</dbReference>
<evidence type="ECO:0000259" key="3">
    <source>
        <dbReference type="Pfam" id="PF00961"/>
    </source>
</evidence>
<reference evidence="4" key="1">
    <citation type="submission" date="2024-07" db="EMBL/GenBank/DDBJ databases">
        <title>Mitochondrial DNA of the basidiomycete Jaminaea phylloscopi.</title>
        <authorList>
            <person name="Brejova B."/>
            <person name="Hodorova V."/>
            <person name="Nosek J."/>
        </authorList>
    </citation>
    <scope>NUCLEOTIDE SEQUENCE</scope>
</reference>
<evidence type="ECO:0000256" key="2">
    <source>
        <dbReference type="SAM" id="Phobius"/>
    </source>
</evidence>
<keyword evidence="2" id="KW-0472">Membrane</keyword>
<dbReference type="PANTHER" id="PTHR37520:SF1">
    <property type="entry name" value="INTRON-ENCODED DNA ENDONUCLEASE AI2A-RELATED"/>
    <property type="match status" value="1"/>
</dbReference>
<evidence type="ECO:0000313" key="4">
    <source>
        <dbReference type="EMBL" id="XDF86551.1"/>
    </source>
</evidence>
<dbReference type="SUPFAM" id="SSF55608">
    <property type="entry name" value="Homing endonucleases"/>
    <property type="match status" value="2"/>
</dbReference>